<dbReference type="SMART" id="SM00363">
    <property type="entry name" value="S4"/>
    <property type="match status" value="1"/>
</dbReference>
<dbReference type="CDD" id="cd00165">
    <property type="entry name" value="S4"/>
    <property type="match status" value="1"/>
</dbReference>
<accession>A0A382SYU2</accession>
<feature type="non-terminal residue" evidence="4">
    <location>
        <position position="143"/>
    </location>
</feature>
<evidence type="ECO:0000259" key="3">
    <source>
        <dbReference type="SMART" id="SM00363"/>
    </source>
</evidence>
<evidence type="ECO:0000256" key="2">
    <source>
        <dbReference type="ARBA" id="ARBA00023235"/>
    </source>
</evidence>
<feature type="domain" description="RNA-binding S4" evidence="3">
    <location>
        <begin position="16"/>
        <end position="81"/>
    </location>
</feature>
<proteinExistence type="inferred from homology"/>
<comment type="similarity">
    <text evidence="1">Belongs to the pseudouridine synthase RluA family.</text>
</comment>
<organism evidence="4">
    <name type="scientific">marine metagenome</name>
    <dbReference type="NCBI Taxonomy" id="408172"/>
    <lineage>
        <taxon>unclassified sequences</taxon>
        <taxon>metagenomes</taxon>
        <taxon>ecological metagenomes</taxon>
    </lineage>
</organism>
<evidence type="ECO:0000256" key="1">
    <source>
        <dbReference type="ARBA" id="ARBA00010876"/>
    </source>
</evidence>
<dbReference type="Pfam" id="PF00849">
    <property type="entry name" value="PseudoU_synth_2"/>
    <property type="match status" value="1"/>
</dbReference>
<dbReference type="GO" id="GO:0009982">
    <property type="term" value="F:pseudouridine synthase activity"/>
    <property type="evidence" value="ECO:0007669"/>
    <property type="project" value="InterPro"/>
</dbReference>
<dbReference type="InterPro" id="IPR050188">
    <property type="entry name" value="RluA_PseudoU_synthase"/>
</dbReference>
<dbReference type="PANTHER" id="PTHR21600:SF44">
    <property type="entry name" value="RIBOSOMAL LARGE SUBUNIT PSEUDOURIDINE SYNTHASE D"/>
    <property type="match status" value="1"/>
</dbReference>
<dbReference type="GO" id="GO:0003723">
    <property type="term" value="F:RNA binding"/>
    <property type="evidence" value="ECO:0007669"/>
    <property type="project" value="InterPro"/>
</dbReference>
<dbReference type="Gene3D" id="3.10.290.10">
    <property type="entry name" value="RNA-binding S4 domain"/>
    <property type="match status" value="1"/>
</dbReference>
<dbReference type="InterPro" id="IPR020103">
    <property type="entry name" value="PsdUridine_synth_cat_dom_sf"/>
</dbReference>
<dbReference type="PROSITE" id="PS50889">
    <property type="entry name" value="S4"/>
    <property type="match status" value="1"/>
</dbReference>
<reference evidence="4" key="1">
    <citation type="submission" date="2018-05" db="EMBL/GenBank/DDBJ databases">
        <authorList>
            <person name="Lanie J.A."/>
            <person name="Ng W.-L."/>
            <person name="Kazmierczak K.M."/>
            <person name="Andrzejewski T.M."/>
            <person name="Davidsen T.M."/>
            <person name="Wayne K.J."/>
            <person name="Tettelin H."/>
            <person name="Glass J.I."/>
            <person name="Rusch D."/>
            <person name="Podicherti R."/>
            <person name="Tsui H.-C.T."/>
            <person name="Winkler M.E."/>
        </authorList>
    </citation>
    <scope>NUCLEOTIDE SEQUENCE</scope>
</reference>
<protein>
    <recommendedName>
        <fullName evidence="3">RNA-binding S4 domain-containing protein</fullName>
    </recommendedName>
</protein>
<dbReference type="Pfam" id="PF01479">
    <property type="entry name" value="S4"/>
    <property type="match status" value="1"/>
</dbReference>
<dbReference type="GO" id="GO:0000455">
    <property type="term" value="P:enzyme-directed rRNA pseudouridine synthesis"/>
    <property type="evidence" value="ECO:0007669"/>
    <property type="project" value="TreeGrafter"/>
</dbReference>
<dbReference type="SUPFAM" id="SSF55174">
    <property type="entry name" value="Alpha-L RNA-binding motif"/>
    <property type="match status" value="1"/>
</dbReference>
<dbReference type="EMBL" id="UINC01132624">
    <property type="protein sequence ID" value="SVD15056.1"/>
    <property type="molecule type" value="Genomic_DNA"/>
</dbReference>
<gene>
    <name evidence="4" type="ORF">METZ01_LOCUS367910</name>
</gene>
<dbReference type="PANTHER" id="PTHR21600">
    <property type="entry name" value="MITOCHONDRIAL RNA PSEUDOURIDINE SYNTHASE"/>
    <property type="match status" value="1"/>
</dbReference>
<dbReference type="AlphaFoldDB" id="A0A382SYU2"/>
<dbReference type="Gene3D" id="3.30.2350.10">
    <property type="entry name" value="Pseudouridine synthase"/>
    <property type="match status" value="1"/>
</dbReference>
<name>A0A382SYU2_9ZZZZ</name>
<sequence>MFEHFSFTVDRGQSPLRIDKYLMNFVENATRTKIQAAAKLGSIQVDGNVVKSNYKVKPGDKIKVLFEYPPHENLLLPENIDLDIVYEDNELVVVNKPAGMVVHPGHGNYSGTLINALIFHFENLPNNSSNRPGLVHRIDKETS</sequence>
<dbReference type="InterPro" id="IPR036986">
    <property type="entry name" value="S4_RNA-bd_sf"/>
</dbReference>
<evidence type="ECO:0000313" key="4">
    <source>
        <dbReference type="EMBL" id="SVD15056.1"/>
    </source>
</evidence>
<dbReference type="InterPro" id="IPR006145">
    <property type="entry name" value="PsdUridine_synth_RsuA/RluA"/>
</dbReference>
<dbReference type="SUPFAM" id="SSF55120">
    <property type="entry name" value="Pseudouridine synthase"/>
    <property type="match status" value="1"/>
</dbReference>
<keyword evidence="2" id="KW-0413">Isomerase</keyword>
<dbReference type="InterPro" id="IPR002942">
    <property type="entry name" value="S4_RNA-bd"/>
</dbReference>